<dbReference type="Gene3D" id="3.30.160.250">
    <property type="match status" value="1"/>
</dbReference>
<dbReference type="OrthoDB" id="9960774at2"/>
<dbReference type="InterPro" id="IPR035069">
    <property type="entry name" value="TTHA1013/TTHA0281-like"/>
</dbReference>
<organism evidence="1 2">
    <name type="scientific">Dehalogenimonas alkenigignens</name>
    <dbReference type="NCBI Taxonomy" id="1217799"/>
    <lineage>
        <taxon>Bacteria</taxon>
        <taxon>Bacillati</taxon>
        <taxon>Chloroflexota</taxon>
        <taxon>Dehalococcoidia</taxon>
        <taxon>Dehalococcoidales</taxon>
        <taxon>Dehalococcoidaceae</taxon>
        <taxon>Dehalogenimonas</taxon>
    </lineage>
</organism>
<dbReference type="RefSeq" id="WP_058439163.1">
    <property type="nucleotide sequence ID" value="NZ_KQ758903.1"/>
</dbReference>
<protein>
    <submittedName>
        <fullName evidence="1">Uncharacterized protein</fullName>
    </submittedName>
</protein>
<gene>
    <name evidence="1" type="ORF">DEALK_09740</name>
</gene>
<comment type="caution">
    <text evidence="1">The sequence shown here is derived from an EMBL/GenBank/DDBJ whole genome shotgun (WGS) entry which is preliminary data.</text>
</comment>
<dbReference type="AlphaFoldDB" id="A0A0W0GHU6"/>
<evidence type="ECO:0000313" key="2">
    <source>
        <dbReference type="Proteomes" id="UP000053947"/>
    </source>
</evidence>
<accession>A0A0W0GHU6</accession>
<sequence length="109" mass="12512">MTQYIQLTFEFQKEGRKWVGYCRELGTSAYGKTMEEAESSLKSAIICHVNTLEELGEAARFFEENDITVLTERPSKSHPHMRPVDITMPAETDKLFKPHVQRIPILAGR</sequence>
<dbReference type="SUPFAM" id="SSF143100">
    <property type="entry name" value="TTHA1013/TTHA0281-like"/>
    <property type="match status" value="1"/>
</dbReference>
<proteinExistence type="predicted"/>
<reference evidence="1 2" key="1">
    <citation type="submission" date="2015-06" db="EMBL/GenBank/DDBJ databases">
        <title>Genome sequence of the organohalide-respiring Dehalogenimonas alkenigignens type strain (IP3-3T).</title>
        <authorList>
            <person name="Key T.A."/>
            <person name="Richmond D.P."/>
            <person name="Bowman K.S."/>
            <person name="Cho Y.-J."/>
            <person name="Chun J."/>
            <person name="da Costa M.S."/>
            <person name="Rainey F.A."/>
            <person name="Moe W.M."/>
        </authorList>
    </citation>
    <scope>NUCLEOTIDE SEQUENCE [LARGE SCALE GENOMIC DNA]</scope>
    <source>
        <strain evidence="1 2">IP3-3</strain>
    </source>
</reference>
<keyword evidence="2" id="KW-1185">Reference proteome</keyword>
<dbReference type="Proteomes" id="UP000053947">
    <property type="component" value="Unassembled WGS sequence"/>
</dbReference>
<evidence type="ECO:0000313" key="1">
    <source>
        <dbReference type="EMBL" id="KTB48129.1"/>
    </source>
</evidence>
<name>A0A0W0GHU6_9CHLR</name>
<dbReference type="EMBL" id="LFDV01000002">
    <property type="protein sequence ID" value="KTB48129.1"/>
    <property type="molecule type" value="Genomic_DNA"/>
</dbReference>